<comment type="caution">
    <text evidence="2">The sequence shown here is derived from an EMBL/GenBank/DDBJ whole genome shotgun (WGS) entry which is preliminary data.</text>
</comment>
<dbReference type="PANTHER" id="PTHR40635">
    <property type="match status" value="1"/>
</dbReference>
<evidence type="ECO:0000313" key="2">
    <source>
        <dbReference type="EMBL" id="RKF71177.1"/>
    </source>
</evidence>
<evidence type="ECO:0000256" key="1">
    <source>
        <dbReference type="SAM" id="MobiDB-lite"/>
    </source>
</evidence>
<dbReference type="EMBL" id="MCBQ01010710">
    <property type="protein sequence ID" value="RKF71177.1"/>
    <property type="molecule type" value="Genomic_DNA"/>
</dbReference>
<protein>
    <submittedName>
        <fullName evidence="2">Uncharacterized protein</fullName>
    </submittedName>
</protein>
<reference evidence="2 3" key="1">
    <citation type="journal article" date="2018" name="BMC Genomics">
        <title>Comparative genome analyses reveal sequence features reflecting distinct modes of host-adaptation between dicot and monocot powdery mildew.</title>
        <authorList>
            <person name="Wu Y."/>
            <person name="Ma X."/>
            <person name="Pan Z."/>
            <person name="Kale S.D."/>
            <person name="Song Y."/>
            <person name="King H."/>
            <person name="Zhang Q."/>
            <person name="Presley C."/>
            <person name="Deng X."/>
            <person name="Wei C.I."/>
            <person name="Xiao S."/>
        </authorList>
    </citation>
    <scope>NUCLEOTIDE SEQUENCE [LARGE SCALE GENOMIC DNA]</scope>
    <source>
        <strain evidence="2">UMSG3</strain>
    </source>
</reference>
<gene>
    <name evidence="2" type="ORF">GcM3_107028</name>
</gene>
<dbReference type="Proteomes" id="UP000283383">
    <property type="component" value="Unassembled WGS sequence"/>
</dbReference>
<dbReference type="PANTHER" id="PTHR40635:SF1">
    <property type="match status" value="1"/>
</dbReference>
<dbReference type="AlphaFoldDB" id="A0A420I9H5"/>
<evidence type="ECO:0000313" key="3">
    <source>
        <dbReference type="Proteomes" id="UP000283383"/>
    </source>
</evidence>
<accession>A0A420I9H5</accession>
<organism evidence="2 3">
    <name type="scientific">Golovinomyces cichoracearum</name>
    <dbReference type="NCBI Taxonomy" id="62708"/>
    <lineage>
        <taxon>Eukaryota</taxon>
        <taxon>Fungi</taxon>
        <taxon>Dikarya</taxon>
        <taxon>Ascomycota</taxon>
        <taxon>Pezizomycotina</taxon>
        <taxon>Leotiomycetes</taxon>
        <taxon>Erysiphales</taxon>
        <taxon>Erysiphaceae</taxon>
        <taxon>Golovinomyces</taxon>
    </lineage>
</organism>
<name>A0A420I9H5_9PEZI</name>
<keyword evidence="3" id="KW-1185">Reference proteome</keyword>
<feature type="region of interest" description="Disordered" evidence="1">
    <location>
        <begin position="125"/>
        <end position="210"/>
    </location>
</feature>
<sequence>MAPLRRYVRITKYSVLECRIFLENPALGESWLVNPRTAILSRVMKSVYPLIAPKLREEYERSKNKSFPKKNNRDSIIEDDFEVSMFFIDTRTRHSLLKKQKIFYENNKEGIRSNSNKLCGTSAELPIDVQPDEPNIRDSMSSPNAELNLRDPPEAGSHPSQNTLDEPEQCTMKRSRDVSSPHSSAAEPPSKRLRNQDSSASEEEHEEKKLSMCTTYDGFTVYGRVLCLVVKRRDRVVNQTSGLINQATMENWISSTQPTF</sequence>
<proteinExistence type="predicted"/>